<evidence type="ECO:0000256" key="9">
    <source>
        <dbReference type="SAM" id="MobiDB-lite"/>
    </source>
</evidence>
<keyword evidence="2" id="KW-0813">Transport</keyword>
<evidence type="ECO:0000256" key="7">
    <source>
        <dbReference type="ARBA" id="ARBA00023136"/>
    </source>
</evidence>
<evidence type="ECO:0008006" key="13">
    <source>
        <dbReference type="Google" id="ProtNLM"/>
    </source>
</evidence>
<protein>
    <recommendedName>
        <fullName evidence="13">Bestrophin</fullName>
    </recommendedName>
</protein>
<organism evidence="11 12">
    <name type="scientific">Alienimonas chondri</name>
    <dbReference type="NCBI Taxonomy" id="2681879"/>
    <lineage>
        <taxon>Bacteria</taxon>
        <taxon>Pseudomonadati</taxon>
        <taxon>Planctomycetota</taxon>
        <taxon>Planctomycetia</taxon>
        <taxon>Planctomycetales</taxon>
        <taxon>Planctomycetaceae</taxon>
        <taxon>Alienimonas</taxon>
    </lineage>
</organism>
<comment type="caution">
    <text evidence="11">The sequence shown here is derived from an EMBL/GenBank/DDBJ whole genome shotgun (WGS) entry which is preliminary data.</text>
</comment>
<evidence type="ECO:0000313" key="12">
    <source>
        <dbReference type="Proteomes" id="UP000609651"/>
    </source>
</evidence>
<evidence type="ECO:0000256" key="1">
    <source>
        <dbReference type="ARBA" id="ARBA00004651"/>
    </source>
</evidence>
<dbReference type="PANTHER" id="PTHR33281:SF19">
    <property type="entry name" value="VOLTAGE-DEPENDENT ANION CHANNEL-FORMING PROTEIN YNEE"/>
    <property type="match status" value="1"/>
</dbReference>
<dbReference type="RefSeq" id="WP_171189792.1">
    <property type="nucleotide sequence ID" value="NZ_WTPX01000224.1"/>
</dbReference>
<evidence type="ECO:0000256" key="2">
    <source>
        <dbReference type="ARBA" id="ARBA00022448"/>
    </source>
</evidence>
<evidence type="ECO:0000256" key="10">
    <source>
        <dbReference type="SAM" id="Phobius"/>
    </source>
</evidence>
<keyword evidence="7 10" id="KW-0472">Membrane</keyword>
<feature type="transmembrane region" description="Helical" evidence="10">
    <location>
        <begin position="30"/>
        <end position="51"/>
    </location>
</feature>
<dbReference type="Pfam" id="PF25539">
    <property type="entry name" value="Bestrophin_2"/>
    <property type="match status" value="2"/>
</dbReference>
<keyword evidence="4 10" id="KW-0812">Transmembrane</keyword>
<keyword evidence="5 10" id="KW-1133">Transmembrane helix</keyword>
<evidence type="ECO:0000256" key="3">
    <source>
        <dbReference type="ARBA" id="ARBA00022475"/>
    </source>
</evidence>
<keyword evidence="12" id="KW-1185">Reference proteome</keyword>
<dbReference type="Proteomes" id="UP000609651">
    <property type="component" value="Unassembled WGS sequence"/>
</dbReference>
<accession>A0ABX1VJ55</accession>
<keyword evidence="6" id="KW-0406">Ion transport</keyword>
<sequence>MIVKPKRRLPWLSMVFSISGSSLEDAYPKILSAGLFATLVTAMHKLFYSGVEETENWLTFEPFTVMGLAISVFLSFRAKATYDRWWEGRKLWGRMVNVSRSFTRQCAMMTSGAAALKSVGHGGVAVDGANLHGQETGAKANGMARIAARPAAHADEKPEGDGTGTGAAPTAGDAGEHVFPADDGTPPSRDAGDADAALSELGGRCGVFAREMALRQVAYVHSFRHHLRGSDPHADLHRILDAQETKAVLAQSNRPIACLQQMGLRLREAWETGHVNDYHLVHLESSLTEMTAIQGGCERIKNTPMPYSYTVLTHRLVFFYCFALPFGLVGTLGWLCPVTVLLVSYAFLGLDALGDEIEDPFGLDPEDLPLLALCRTIEINLRELTAAGRVPPPLEPVDEVLA</sequence>
<name>A0ABX1VJ55_9PLAN</name>
<proteinExistence type="inferred from homology"/>
<feature type="transmembrane region" description="Helical" evidence="10">
    <location>
        <begin position="317"/>
        <end position="348"/>
    </location>
</feature>
<evidence type="ECO:0000256" key="8">
    <source>
        <dbReference type="ARBA" id="ARBA00034708"/>
    </source>
</evidence>
<dbReference type="EMBL" id="WTPX01000224">
    <property type="protein sequence ID" value="NNJ27885.1"/>
    <property type="molecule type" value="Genomic_DNA"/>
</dbReference>
<keyword evidence="3" id="KW-1003">Cell membrane</keyword>
<gene>
    <name evidence="11" type="ORF">LzC2_39950</name>
</gene>
<dbReference type="InterPro" id="IPR044669">
    <property type="entry name" value="YneE/VCCN1/2-like"/>
</dbReference>
<evidence type="ECO:0000256" key="4">
    <source>
        <dbReference type="ARBA" id="ARBA00022692"/>
    </source>
</evidence>
<dbReference type="PANTHER" id="PTHR33281">
    <property type="entry name" value="UPF0187 PROTEIN YNEE"/>
    <property type="match status" value="1"/>
</dbReference>
<evidence type="ECO:0000313" key="11">
    <source>
        <dbReference type="EMBL" id="NNJ27885.1"/>
    </source>
</evidence>
<feature type="region of interest" description="Disordered" evidence="9">
    <location>
        <begin position="147"/>
        <end position="195"/>
    </location>
</feature>
<evidence type="ECO:0000256" key="6">
    <source>
        <dbReference type="ARBA" id="ARBA00023065"/>
    </source>
</evidence>
<comment type="similarity">
    <text evidence="8">Belongs to the anion channel-forming bestrophin (TC 1.A.46) family.</text>
</comment>
<reference evidence="11 12" key="1">
    <citation type="journal article" date="2020" name="Syst. Appl. Microbiol.">
        <title>Alienimonas chondri sp. nov., a novel planctomycete isolated from the biofilm of the red alga Chondrus crispus.</title>
        <authorList>
            <person name="Vitorino I."/>
            <person name="Albuquerque L."/>
            <person name="Wiegand S."/>
            <person name="Kallscheuer N."/>
            <person name="da Costa M.S."/>
            <person name="Lobo-da-Cunha A."/>
            <person name="Jogler C."/>
            <person name="Lage O.M."/>
        </authorList>
    </citation>
    <scope>NUCLEOTIDE SEQUENCE [LARGE SCALE GENOMIC DNA]</scope>
    <source>
        <strain evidence="11 12">LzC2</strain>
    </source>
</reference>
<evidence type="ECO:0000256" key="5">
    <source>
        <dbReference type="ARBA" id="ARBA00022989"/>
    </source>
</evidence>
<comment type="subcellular location">
    <subcellularLocation>
        <location evidence="1">Cell membrane</location>
        <topology evidence="1">Multi-pass membrane protein</topology>
    </subcellularLocation>
</comment>
<feature type="transmembrane region" description="Helical" evidence="10">
    <location>
        <begin position="57"/>
        <end position="76"/>
    </location>
</feature>